<keyword evidence="1" id="KW-0677">Repeat</keyword>
<dbReference type="SMART" id="SM00248">
    <property type="entry name" value="ANK"/>
    <property type="match status" value="2"/>
</dbReference>
<dbReference type="EMBL" id="CAJSTJ010000124">
    <property type="protein sequence ID" value="CAG7558419.1"/>
    <property type="molecule type" value="Genomic_DNA"/>
</dbReference>
<feature type="compositionally biased region" description="Polar residues" evidence="4">
    <location>
        <begin position="16"/>
        <end position="31"/>
    </location>
</feature>
<dbReference type="PANTHER" id="PTHR24180:SF45">
    <property type="entry name" value="POLY [ADP-RIBOSE] POLYMERASE TANKYRASE"/>
    <property type="match status" value="1"/>
</dbReference>
<comment type="caution">
    <text evidence="5">The sequence shown here is derived from an EMBL/GenBank/DDBJ whole genome shotgun (WGS) entry which is preliminary data.</text>
</comment>
<dbReference type="PROSITE" id="PS50088">
    <property type="entry name" value="ANK_REPEAT"/>
    <property type="match status" value="2"/>
</dbReference>
<reference evidence="5" key="1">
    <citation type="submission" date="2021-05" db="EMBL/GenBank/DDBJ databases">
        <authorList>
            <person name="Khan N."/>
        </authorList>
    </citation>
    <scope>NUCLEOTIDE SEQUENCE</scope>
</reference>
<accession>A0A8J2J172</accession>
<evidence type="ECO:0000256" key="1">
    <source>
        <dbReference type="ARBA" id="ARBA00022737"/>
    </source>
</evidence>
<gene>
    <name evidence="5" type="ORF">FEQUK3_LOCUS4113</name>
</gene>
<name>A0A8J2J172_FUSEQ</name>
<evidence type="ECO:0000313" key="5">
    <source>
        <dbReference type="EMBL" id="CAG7558419.1"/>
    </source>
</evidence>
<protein>
    <recommendedName>
        <fullName evidence="7">Ankyrin repeat protein</fullName>
    </recommendedName>
</protein>
<organism evidence="5 6">
    <name type="scientific">Fusarium equiseti</name>
    <name type="common">Fusarium scirpi</name>
    <dbReference type="NCBI Taxonomy" id="61235"/>
    <lineage>
        <taxon>Eukaryota</taxon>
        <taxon>Fungi</taxon>
        <taxon>Dikarya</taxon>
        <taxon>Ascomycota</taxon>
        <taxon>Pezizomycotina</taxon>
        <taxon>Sordariomycetes</taxon>
        <taxon>Hypocreomycetidae</taxon>
        <taxon>Hypocreales</taxon>
        <taxon>Nectriaceae</taxon>
        <taxon>Fusarium</taxon>
        <taxon>Fusarium incarnatum-equiseti species complex</taxon>
    </lineage>
</organism>
<dbReference type="PROSITE" id="PS50297">
    <property type="entry name" value="ANK_REP_REGION"/>
    <property type="match status" value="1"/>
</dbReference>
<dbReference type="Proteomes" id="UP000693738">
    <property type="component" value="Unassembled WGS sequence"/>
</dbReference>
<evidence type="ECO:0008006" key="7">
    <source>
        <dbReference type="Google" id="ProtNLM"/>
    </source>
</evidence>
<feature type="compositionally biased region" description="Polar residues" evidence="4">
    <location>
        <begin position="157"/>
        <end position="181"/>
    </location>
</feature>
<evidence type="ECO:0000256" key="2">
    <source>
        <dbReference type="ARBA" id="ARBA00023043"/>
    </source>
</evidence>
<dbReference type="AlphaFoldDB" id="A0A8J2J172"/>
<dbReference type="Pfam" id="PF12796">
    <property type="entry name" value="Ank_2"/>
    <property type="match status" value="1"/>
</dbReference>
<evidence type="ECO:0000313" key="6">
    <source>
        <dbReference type="Proteomes" id="UP000693738"/>
    </source>
</evidence>
<dbReference type="InterPro" id="IPR051637">
    <property type="entry name" value="Ank_repeat_dom-contain_49"/>
</dbReference>
<feature type="region of interest" description="Disordered" evidence="4">
    <location>
        <begin position="1"/>
        <end position="40"/>
    </location>
</feature>
<feature type="repeat" description="ANK" evidence="3">
    <location>
        <begin position="632"/>
        <end position="664"/>
    </location>
</feature>
<keyword evidence="2 3" id="KW-0040">ANK repeat</keyword>
<dbReference type="InterPro" id="IPR002110">
    <property type="entry name" value="Ankyrin_rpt"/>
</dbReference>
<feature type="region of interest" description="Disordered" evidence="4">
    <location>
        <begin position="536"/>
        <end position="563"/>
    </location>
</feature>
<feature type="region of interest" description="Disordered" evidence="4">
    <location>
        <begin position="143"/>
        <end position="181"/>
    </location>
</feature>
<proteinExistence type="predicted"/>
<dbReference type="PANTHER" id="PTHR24180">
    <property type="entry name" value="CYCLIN-DEPENDENT KINASE INHIBITOR 2C-RELATED"/>
    <property type="match status" value="1"/>
</dbReference>
<feature type="repeat" description="ANK" evidence="3">
    <location>
        <begin position="591"/>
        <end position="631"/>
    </location>
</feature>
<sequence length="723" mass="80505">MNSSATSPFGPGLQVPVSSASPSGSNNTTTGRPPLWNPSSRRKMSRLYLYTTLPLERIVSVVHAKSPDSVPGMDSAHKTLNAMLNKQPRWLHPRTEQDMARRLDELSISPIRSNSGHGTISSPTPGASATVPALDPFPTPHLIRNPTRGSLEVPPFNQYSRARQNAPNRSTRQTQDQEGRNTFGNFLQRSTFMTTSTDCTTGTFKSLVEDYGRPYVNTVKRLIKRYTAPLNRQGSDLSPISDEEPSMTSWLNDRDAPISLPNGPYYMPSNFLCIDEVALNQSTCFENAEEHMRKACFCRPIEELQEPAWITAQGPTQFGINAASVAVNDGLFEERDQFGHTVFHLMAARFLQNDLFEAIRLCHSTDVLNAQNTAGQTLLHVLHTYWFQSESLRHLLDALAQKGFDFSARDHYGRSFSHLLLINNVSMDLRKHLFQLYGPTNFQRRDAFGMMPTDIVPPEPPMGINRVYTQTMDIDPPVYMLQQESADPYHIDDIQQETRLLQSINTAQTNPLFEDKQGRNGFHCLAAATLSSPSVTQKYGLDENGLPNSQKRRKDKASKYSDSSTDKLEFRRILLQNLIVAGVDPNHYDLQGNTPLMAFAAQLPEDDDHIIGLKIIKELIEAGANVNARNRAGETALHVAVRCGHKLAVKQLVNSGANVHARDAAGRSVLEVTDVKMRSLRGQDEAEYAHLEACRAWLSGTPGGAVQEPTVMQEWGVRTTGQN</sequence>
<evidence type="ECO:0000256" key="3">
    <source>
        <dbReference type="PROSITE-ProRule" id="PRU00023"/>
    </source>
</evidence>
<evidence type="ECO:0000256" key="4">
    <source>
        <dbReference type="SAM" id="MobiDB-lite"/>
    </source>
</evidence>